<proteinExistence type="predicted"/>
<name>A0A5C4LUJ4_9PSEU</name>
<dbReference type="GO" id="GO:0032259">
    <property type="term" value="P:methylation"/>
    <property type="evidence" value="ECO:0007669"/>
    <property type="project" value="UniProtKB-KW"/>
</dbReference>
<dbReference type="RefSeq" id="WP_139099653.1">
    <property type="nucleotide sequence ID" value="NZ_VDFW01000031.1"/>
</dbReference>
<keyword evidence="1" id="KW-0808">Transferase</keyword>
<dbReference type="PANTHER" id="PTHR40036:SF1">
    <property type="entry name" value="MACROCIN O-METHYLTRANSFERASE"/>
    <property type="match status" value="1"/>
</dbReference>
<dbReference type="EMBL" id="VDFW01000031">
    <property type="protein sequence ID" value="TNC21823.1"/>
    <property type="molecule type" value="Genomic_DNA"/>
</dbReference>
<dbReference type="PANTHER" id="PTHR40036">
    <property type="entry name" value="MACROCIN O-METHYLTRANSFERASE"/>
    <property type="match status" value="1"/>
</dbReference>
<dbReference type="Pfam" id="PF05711">
    <property type="entry name" value="TylF"/>
    <property type="match status" value="1"/>
</dbReference>
<keyword evidence="2" id="KW-1185">Reference proteome</keyword>
<gene>
    <name evidence="1" type="ORF">FG385_27275</name>
</gene>
<comment type="caution">
    <text evidence="1">The sequence shown here is derived from an EMBL/GenBank/DDBJ whole genome shotgun (WGS) entry which is preliminary data.</text>
</comment>
<dbReference type="Proteomes" id="UP000305546">
    <property type="component" value="Unassembled WGS sequence"/>
</dbReference>
<dbReference type="InterPro" id="IPR029063">
    <property type="entry name" value="SAM-dependent_MTases_sf"/>
</dbReference>
<dbReference type="AlphaFoldDB" id="A0A5C4LUJ4"/>
<dbReference type="SUPFAM" id="SSF53335">
    <property type="entry name" value="S-adenosyl-L-methionine-dependent methyltransferases"/>
    <property type="match status" value="1"/>
</dbReference>
<dbReference type="OrthoDB" id="7056009at2"/>
<reference evidence="1 2" key="1">
    <citation type="submission" date="2019-06" db="EMBL/GenBank/DDBJ databases">
        <title>Amycolatopsis alkalitolerans sp. nov., isolated from Gastrodia elata Blume.</title>
        <authorList>
            <person name="Narsing Rao M.P."/>
            <person name="Li W.J."/>
        </authorList>
    </citation>
    <scope>NUCLEOTIDE SEQUENCE [LARGE SCALE GENOMIC DNA]</scope>
    <source>
        <strain evidence="1 2">SYSUP0005</strain>
    </source>
</reference>
<dbReference type="GO" id="GO:0008168">
    <property type="term" value="F:methyltransferase activity"/>
    <property type="evidence" value="ECO:0007669"/>
    <property type="project" value="UniProtKB-KW"/>
</dbReference>
<evidence type="ECO:0000313" key="1">
    <source>
        <dbReference type="EMBL" id="TNC21823.1"/>
    </source>
</evidence>
<keyword evidence="1" id="KW-0489">Methyltransferase</keyword>
<dbReference type="Gene3D" id="3.40.50.150">
    <property type="entry name" value="Vaccinia Virus protein VP39"/>
    <property type="match status" value="1"/>
</dbReference>
<accession>A0A5C4LUJ4</accession>
<sequence length="262" mass="29668">MFDRLRHGLRAKLVRIADEAADRQHARVEALISELRRDVRDESARLTHAMREIEFRARRDIHAAGERAAVASTERFARHHMPTITTFPHPEETLRHCLAHVPADGLVLEFGVFSGSTLKTITTALPGRDIYGFDSFQGLPEAWRPNIPAGAFNTGEIPEVDGARLVVGWFDDTLPGFLADHPGPVAFLHLDADLYSSTATVLEQLGHRLQPGSIVLFDEYFNYPNWEEHEHRAWQEFVARSGITFEYLCYTSNNEQLALRIT</sequence>
<protein>
    <submittedName>
        <fullName evidence="1">Class I SAM-dependent methyltransferase</fullName>
    </submittedName>
</protein>
<organism evidence="1 2">
    <name type="scientific">Amycolatopsis alkalitolerans</name>
    <dbReference type="NCBI Taxonomy" id="2547244"/>
    <lineage>
        <taxon>Bacteria</taxon>
        <taxon>Bacillati</taxon>
        <taxon>Actinomycetota</taxon>
        <taxon>Actinomycetes</taxon>
        <taxon>Pseudonocardiales</taxon>
        <taxon>Pseudonocardiaceae</taxon>
        <taxon>Amycolatopsis</taxon>
    </lineage>
</organism>
<evidence type="ECO:0000313" key="2">
    <source>
        <dbReference type="Proteomes" id="UP000305546"/>
    </source>
</evidence>
<dbReference type="InterPro" id="IPR008884">
    <property type="entry name" value="TylF_MeTrfase"/>
</dbReference>